<keyword evidence="2 5" id="KW-0378">Hydrolase</keyword>
<dbReference type="OrthoDB" id="408631at2759"/>
<dbReference type="PANTHER" id="PTHR48081:SF8">
    <property type="entry name" value="ALPHA_BETA HYDROLASE FOLD-3 DOMAIN-CONTAINING PROTEIN-RELATED"/>
    <property type="match status" value="1"/>
</dbReference>
<evidence type="ECO:0000256" key="3">
    <source>
        <dbReference type="PROSITE-ProRule" id="PRU10038"/>
    </source>
</evidence>
<sequence>MDDIRLLIKRNSPPALAVQTIRSALAMNPTACRSIINDFTRPLKEQKRFIRKFDNEHWKGSLIMSEMIRCDDETALKRLQKADIVIFEIHGGGFRAGHSTMYMDSFISWLRLFKSKYNLYACIMSVEYGLAPKYKYPEPVHQCVSAYNYLTNHLGVSPSKVVFSGDSAGGALVIETLIRTYAPGILDNLDAPRTNFDLPLPAAALLSSPLVSPDTTQESWKKYEKKDIISLSLAKSVFKEYLDLPNVKMEDLPILRISQINNHFDRFLPKNVLVIAGIKEVLYDSIIQMVDFIKQDGKINLTFLEENLLHDWFLIHEVISKKDKGVIQKYDELFVDFAVKAVKEARHALVTQTKGTVPEPLKSNNDNNIDVDSVQEKIIPEIIEKLDTPFVLLEDAKFPKPAIYKPNTILSDYAIVSDEPSANQNTAIAS</sequence>
<dbReference type="Gene3D" id="3.40.50.1820">
    <property type="entry name" value="alpha/beta hydrolase"/>
    <property type="match status" value="1"/>
</dbReference>
<evidence type="ECO:0000313" key="5">
    <source>
        <dbReference type="EMBL" id="ORE08329.1"/>
    </source>
</evidence>
<proteinExistence type="inferred from homology"/>
<dbReference type="AlphaFoldDB" id="A0A1X0R8F3"/>
<feature type="domain" description="Alpha/beta hydrolase fold-3" evidence="4">
    <location>
        <begin position="87"/>
        <end position="313"/>
    </location>
</feature>
<reference evidence="5" key="1">
    <citation type="journal article" date="2016" name="Proc. Natl. Acad. Sci. U.S.A.">
        <title>Lipid metabolic changes in an early divergent fungus govern the establishment of a mutualistic symbiosis with endobacteria.</title>
        <authorList>
            <person name="Lastovetsky O.A."/>
            <person name="Gaspar M.L."/>
            <person name="Mondo S.J."/>
            <person name="LaButti K.M."/>
            <person name="Sandor L."/>
            <person name="Grigoriev I.V."/>
            <person name="Henry S.A."/>
            <person name="Pawlowska T.E."/>
        </authorList>
    </citation>
    <scope>NUCLEOTIDE SEQUENCE [LARGE SCALE GENOMIC DNA]</scope>
    <source>
        <strain evidence="5">ATCC 52814</strain>
    </source>
</reference>
<dbReference type="InterPro" id="IPR033140">
    <property type="entry name" value="Lipase_GDXG_put_SER_AS"/>
</dbReference>
<name>A0A1X0R8F3_RHIZD</name>
<evidence type="ECO:0000256" key="1">
    <source>
        <dbReference type="ARBA" id="ARBA00010515"/>
    </source>
</evidence>
<dbReference type="Proteomes" id="UP000242414">
    <property type="component" value="Unassembled WGS sequence"/>
</dbReference>
<dbReference type="PANTHER" id="PTHR48081">
    <property type="entry name" value="AB HYDROLASE SUPERFAMILY PROTEIN C4A8.06C"/>
    <property type="match status" value="1"/>
</dbReference>
<dbReference type="EMBL" id="KV921890">
    <property type="protein sequence ID" value="ORE08329.1"/>
    <property type="molecule type" value="Genomic_DNA"/>
</dbReference>
<dbReference type="PROSITE" id="PS01174">
    <property type="entry name" value="LIPASE_GDXG_SER"/>
    <property type="match status" value="1"/>
</dbReference>
<dbReference type="VEuPathDB" id="FungiDB:BCV72DRAFT_91734"/>
<protein>
    <submittedName>
        <fullName evidence="5">Alpha/beta-hydrolase</fullName>
    </submittedName>
</protein>
<evidence type="ECO:0000256" key="2">
    <source>
        <dbReference type="ARBA" id="ARBA00022801"/>
    </source>
</evidence>
<organism evidence="5">
    <name type="scientific">Rhizopus microsporus var. microsporus</name>
    <dbReference type="NCBI Taxonomy" id="86635"/>
    <lineage>
        <taxon>Eukaryota</taxon>
        <taxon>Fungi</taxon>
        <taxon>Fungi incertae sedis</taxon>
        <taxon>Mucoromycota</taxon>
        <taxon>Mucoromycotina</taxon>
        <taxon>Mucoromycetes</taxon>
        <taxon>Mucorales</taxon>
        <taxon>Mucorineae</taxon>
        <taxon>Rhizopodaceae</taxon>
        <taxon>Rhizopus</taxon>
    </lineage>
</organism>
<dbReference type="SUPFAM" id="SSF53474">
    <property type="entry name" value="alpha/beta-Hydrolases"/>
    <property type="match status" value="1"/>
</dbReference>
<evidence type="ECO:0000259" key="4">
    <source>
        <dbReference type="Pfam" id="PF07859"/>
    </source>
</evidence>
<accession>A0A1X0R8F3</accession>
<gene>
    <name evidence="5" type="ORF">BCV72DRAFT_91734</name>
</gene>
<dbReference type="GO" id="GO:0016787">
    <property type="term" value="F:hydrolase activity"/>
    <property type="evidence" value="ECO:0007669"/>
    <property type="project" value="UniProtKB-KW"/>
</dbReference>
<dbReference type="Pfam" id="PF07859">
    <property type="entry name" value="Abhydrolase_3"/>
    <property type="match status" value="1"/>
</dbReference>
<comment type="similarity">
    <text evidence="1">Belongs to the 'GDXG' lipolytic enzyme family.</text>
</comment>
<dbReference type="InterPro" id="IPR029058">
    <property type="entry name" value="AB_hydrolase_fold"/>
</dbReference>
<dbReference type="InterPro" id="IPR050300">
    <property type="entry name" value="GDXG_lipolytic_enzyme"/>
</dbReference>
<feature type="active site" evidence="3">
    <location>
        <position position="167"/>
    </location>
</feature>
<dbReference type="InterPro" id="IPR013094">
    <property type="entry name" value="AB_hydrolase_3"/>
</dbReference>